<evidence type="ECO:0000313" key="1">
    <source>
        <dbReference type="EMBL" id="SVE33391.1"/>
    </source>
</evidence>
<dbReference type="EMBL" id="UINC01210085">
    <property type="protein sequence ID" value="SVE33391.1"/>
    <property type="molecule type" value="Genomic_DNA"/>
</dbReference>
<sequence>GEQPRYAPTTAGEHIAMKIAKSHDV</sequence>
<protein>
    <submittedName>
        <fullName evidence="1">Uncharacterized protein</fullName>
    </submittedName>
</protein>
<proteinExistence type="predicted"/>
<dbReference type="AlphaFoldDB" id="A0A383CMQ2"/>
<reference evidence="1" key="1">
    <citation type="submission" date="2018-05" db="EMBL/GenBank/DDBJ databases">
        <authorList>
            <person name="Lanie J.A."/>
            <person name="Ng W.-L."/>
            <person name="Kazmierczak K.M."/>
            <person name="Andrzejewski T.M."/>
            <person name="Davidsen T.M."/>
            <person name="Wayne K.J."/>
            <person name="Tettelin H."/>
            <person name="Glass J.I."/>
            <person name="Rusch D."/>
            <person name="Podicherti R."/>
            <person name="Tsui H.-C.T."/>
            <person name="Winkler M.E."/>
        </authorList>
    </citation>
    <scope>NUCLEOTIDE SEQUENCE</scope>
</reference>
<organism evidence="1">
    <name type="scientific">marine metagenome</name>
    <dbReference type="NCBI Taxonomy" id="408172"/>
    <lineage>
        <taxon>unclassified sequences</taxon>
        <taxon>metagenomes</taxon>
        <taxon>ecological metagenomes</taxon>
    </lineage>
</organism>
<feature type="non-terminal residue" evidence="1">
    <location>
        <position position="1"/>
    </location>
</feature>
<accession>A0A383CMQ2</accession>
<gene>
    <name evidence="1" type="ORF">METZ01_LOCUS486245</name>
</gene>
<name>A0A383CMQ2_9ZZZZ</name>